<evidence type="ECO:0000313" key="1">
    <source>
        <dbReference type="EMBL" id="ADM28453.1"/>
    </source>
</evidence>
<dbReference type="BioCyc" id="IAGG583356:GHAH-1643-MONOMER"/>
<dbReference type="Proteomes" id="UP000001304">
    <property type="component" value="Chromosome"/>
</dbReference>
<keyword evidence="2" id="KW-1185">Reference proteome</keyword>
<reference evidence="1 2" key="1">
    <citation type="journal article" date="2010" name="Stand. Genomic Sci.">
        <title>Complete genome sequence of Ignisphaera aggregans type strain (AQ1.S1).</title>
        <authorList>
            <person name="Goker M."/>
            <person name="Held B."/>
            <person name="Lapidus A."/>
            <person name="Nolan M."/>
            <person name="Spring S."/>
            <person name="Yasawong M."/>
            <person name="Lucas S."/>
            <person name="Glavina Del Rio T."/>
            <person name="Tice H."/>
            <person name="Cheng J.F."/>
            <person name="Goodwin L."/>
            <person name="Tapia R."/>
            <person name="Pitluck S."/>
            <person name="Liolios K."/>
            <person name="Ivanova N."/>
            <person name="Mavromatis K."/>
            <person name="Mikhailova N."/>
            <person name="Pati A."/>
            <person name="Chen A."/>
            <person name="Palaniappan K."/>
            <person name="Brambilla E."/>
            <person name="Land M."/>
            <person name="Hauser L."/>
            <person name="Chang Y.J."/>
            <person name="Jeffries C.D."/>
            <person name="Brettin T."/>
            <person name="Detter J.C."/>
            <person name="Han C."/>
            <person name="Rohde M."/>
            <person name="Sikorski J."/>
            <person name="Woyke T."/>
            <person name="Bristow J."/>
            <person name="Eisen J.A."/>
            <person name="Markowitz V."/>
            <person name="Hugenholtz P."/>
            <person name="Kyrpides N.C."/>
            <person name="Klenk H.P."/>
        </authorList>
    </citation>
    <scope>NUCLEOTIDE SEQUENCE [LARGE SCALE GENOMIC DNA]</scope>
    <source>
        <strain evidence="2">DSM 17230 / JCM 13409 / AQ1.S1</strain>
    </source>
</reference>
<dbReference type="HOGENOM" id="CLU_3387468_0_0_2"/>
<organism evidence="1 2">
    <name type="scientific">Ignisphaera aggregans (strain DSM 17230 / JCM 13409 / AQ1.S1)</name>
    <dbReference type="NCBI Taxonomy" id="583356"/>
    <lineage>
        <taxon>Archaea</taxon>
        <taxon>Thermoproteota</taxon>
        <taxon>Thermoprotei</taxon>
        <taxon>Desulfurococcales</taxon>
        <taxon>Desulfurococcaceae</taxon>
        <taxon>Ignisphaera</taxon>
    </lineage>
</organism>
<dbReference type="AlphaFoldDB" id="E0SRS2"/>
<accession>E0SRS2</accession>
<dbReference type="KEGG" id="iag:Igag_1655"/>
<protein>
    <submittedName>
        <fullName evidence="1">Uncharacterized protein</fullName>
    </submittedName>
</protein>
<dbReference type="EMBL" id="CP002098">
    <property type="protein sequence ID" value="ADM28453.1"/>
    <property type="molecule type" value="Genomic_DNA"/>
</dbReference>
<evidence type="ECO:0000313" key="2">
    <source>
        <dbReference type="Proteomes" id="UP000001304"/>
    </source>
</evidence>
<sequence>MKAGDTLLEERLLQVIKQRRVEEFRELLKRIV</sequence>
<proteinExistence type="predicted"/>
<gene>
    <name evidence="1" type="ordered locus">Igag_1655</name>
</gene>
<name>E0SRS2_IGNAA</name>